<feature type="binding site" evidence="14">
    <location>
        <position position="185"/>
    </location>
    <ligand>
        <name>L-threonine</name>
        <dbReference type="ChEBI" id="CHEBI:57926"/>
    </ligand>
</feature>
<dbReference type="PROSITE" id="PS51163">
    <property type="entry name" value="YRDC"/>
    <property type="match status" value="1"/>
</dbReference>
<dbReference type="GO" id="GO:0003725">
    <property type="term" value="F:double-stranded RNA binding"/>
    <property type="evidence" value="ECO:0007669"/>
    <property type="project" value="UniProtKB-UniRule"/>
</dbReference>
<evidence type="ECO:0000256" key="10">
    <source>
        <dbReference type="ARBA" id="ARBA00022840"/>
    </source>
</evidence>
<dbReference type="InterPro" id="IPR005145">
    <property type="entry name" value="Sua5_C"/>
</dbReference>
<keyword evidence="5 13" id="KW-0963">Cytoplasm</keyword>
<dbReference type="GO" id="GO:0061710">
    <property type="term" value="F:L-threonylcarbamoyladenylate synthase"/>
    <property type="evidence" value="ECO:0007669"/>
    <property type="project" value="UniProtKB-EC"/>
</dbReference>
<dbReference type="EMBL" id="LGEM01000045">
    <property type="protein sequence ID" value="KUP97028.1"/>
    <property type="molecule type" value="Genomic_DNA"/>
</dbReference>
<evidence type="ECO:0000259" key="15">
    <source>
        <dbReference type="PROSITE" id="PS51163"/>
    </source>
</evidence>
<dbReference type="InterPro" id="IPR050156">
    <property type="entry name" value="TC-AMP_synthase_SUA5"/>
</dbReference>
<dbReference type="SUPFAM" id="SSF55821">
    <property type="entry name" value="YrdC/RibB"/>
    <property type="match status" value="1"/>
</dbReference>
<feature type="binding site" evidence="14">
    <location>
        <position position="121"/>
    </location>
    <ligand>
        <name>ATP</name>
        <dbReference type="ChEBI" id="CHEBI:30616"/>
    </ligand>
</feature>
<dbReference type="PANTHER" id="PTHR17490:SF16">
    <property type="entry name" value="THREONYLCARBAMOYL-AMP SYNTHASE"/>
    <property type="match status" value="1"/>
</dbReference>
<feature type="binding site" evidence="14">
    <location>
        <position position="125"/>
    </location>
    <ligand>
        <name>L-threonine</name>
        <dbReference type="ChEBI" id="CHEBI:57926"/>
    </ligand>
</feature>
<comment type="caution">
    <text evidence="16">The sequence shown here is derived from an EMBL/GenBank/DDBJ whole genome shotgun (WGS) entry which is preliminary data.</text>
</comment>
<name>A0A147KIB4_THECS</name>
<dbReference type="GO" id="GO:0000049">
    <property type="term" value="F:tRNA binding"/>
    <property type="evidence" value="ECO:0007669"/>
    <property type="project" value="TreeGrafter"/>
</dbReference>
<dbReference type="GO" id="GO:0008033">
    <property type="term" value="P:tRNA processing"/>
    <property type="evidence" value="ECO:0007669"/>
    <property type="project" value="UniProtKB-KW"/>
</dbReference>
<comment type="similarity">
    <text evidence="2 13">Belongs to the SUA5 family.</text>
</comment>
<feature type="binding site" evidence="14">
    <location>
        <position position="155"/>
    </location>
    <ligand>
        <name>ATP</name>
        <dbReference type="ChEBI" id="CHEBI:30616"/>
    </ligand>
</feature>
<evidence type="ECO:0000256" key="2">
    <source>
        <dbReference type="ARBA" id="ARBA00007663"/>
    </source>
</evidence>
<evidence type="ECO:0000256" key="8">
    <source>
        <dbReference type="ARBA" id="ARBA00022695"/>
    </source>
</evidence>
<feature type="binding site" evidence="14">
    <location>
        <position position="234"/>
    </location>
    <ligand>
        <name>ATP</name>
        <dbReference type="ChEBI" id="CHEBI:30616"/>
    </ligand>
</feature>
<evidence type="ECO:0000256" key="6">
    <source>
        <dbReference type="ARBA" id="ARBA00022679"/>
    </source>
</evidence>
<keyword evidence="8 13" id="KW-0548">Nucleotidyltransferase</keyword>
<evidence type="ECO:0000256" key="3">
    <source>
        <dbReference type="ARBA" id="ARBA00012584"/>
    </source>
</evidence>
<evidence type="ECO:0000256" key="12">
    <source>
        <dbReference type="ARBA" id="ARBA00048366"/>
    </source>
</evidence>
<dbReference type="AlphaFoldDB" id="A0A147KIB4"/>
<organism evidence="16 17">
    <name type="scientific">Thermobifida cellulosilytica TB100</name>
    <dbReference type="NCBI Taxonomy" id="665004"/>
    <lineage>
        <taxon>Bacteria</taxon>
        <taxon>Bacillati</taxon>
        <taxon>Actinomycetota</taxon>
        <taxon>Actinomycetes</taxon>
        <taxon>Streptosporangiales</taxon>
        <taxon>Nocardiopsidaceae</taxon>
        <taxon>Thermobifida</taxon>
    </lineage>
</organism>
<evidence type="ECO:0000256" key="7">
    <source>
        <dbReference type="ARBA" id="ARBA00022694"/>
    </source>
</evidence>
<comment type="function">
    <text evidence="13">Required for the formation of a threonylcarbamoyl group on adenosine at position 37 (t(6)A37) in tRNAs that read codons beginning with adenine.</text>
</comment>
<protein>
    <recommendedName>
        <fullName evidence="4 13">Threonylcarbamoyl-AMP synthase</fullName>
        <shortName evidence="13">TC-AMP synthase</shortName>
        <ecNumber evidence="3 13">2.7.7.87</ecNumber>
    </recommendedName>
    <alternativeName>
        <fullName evidence="11 13">L-threonylcarbamoyladenylate synthase</fullName>
    </alternativeName>
</protein>
<reference evidence="17" key="1">
    <citation type="journal article" date="2017" name="Acta Aliment.">
        <title>Plant polysaccharide degrading enzyme system of Thermpbifida cellulosilytica TB100 revealed by de novo genome project data.</title>
        <authorList>
            <person name="Toth A."/>
            <person name="Baka E."/>
            <person name="Luzics S."/>
            <person name="Bata-Vidacs I."/>
            <person name="Nagy I."/>
            <person name="Balint B."/>
            <person name="Herceg R."/>
            <person name="Olasz F."/>
            <person name="Wilk T."/>
            <person name="Nagy T."/>
            <person name="Kriszt B."/>
            <person name="Nagy I."/>
            <person name="Kukolya J."/>
        </authorList>
    </citation>
    <scope>NUCLEOTIDE SEQUENCE [LARGE SCALE GENOMIC DNA]</scope>
    <source>
        <strain evidence="17">TB100</strain>
    </source>
</reference>
<dbReference type="InterPro" id="IPR038385">
    <property type="entry name" value="Sua5/YwlC_C"/>
</dbReference>
<dbReference type="Pfam" id="PF01300">
    <property type="entry name" value="Sua5_yciO_yrdC"/>
    <property type="match status" value="1"/>
</dbReference>
<dbReference type="PATRIC" id="fig|665004.4.peg.1483"/>
<dbReference type="Proteomes" id="UP000074382">
    <property type="component" value="Unassembled WGS sequence"/>
</dbReference>
<feature type="binding site" evidence="14">
    <location>
        <position position="39"/>
    </location>
    <ligand>
        <name>L-threonine</name>
        <dbReference type="ChEBI" id="CHEBI:57926"/>
    </ligand>
</feature>
<dbReference type="Pfam" id="PF03481">
    <property type="entry name" value="Sua5_C"/>
    <property type="match status" value="1"/>
</dbReference>
<feature type="binding site" evidence="14">
    <location>
        <position position="71"/>
    </location>
    <ligand>
        <name>L-threonine</name>
        <dbReference type="ChEBI" id="CHEBI:57926"/>
    </ligand>
</feature>
<dbReference type="OrthoDB" id="9814580at2"/>
<sequence>MGDDGAARRPPVLAVSPEALEEAVRVLRGGGLVAFPTETVYGLGADAANPDAVARIFAAKGRPADHPLIVHVASAEAARGWAASFPEPARALAEAFWPGPLTLVLPRSDRVPDAVTGGRATVGLRVPDQPVALALLERFGGGVAAPSANRFGRVSPTTAEHVAADLGERVDLVVDGGPCAVGVESTIVEVDGDRLTVLRTGAVTAEDVAAVTGLPVAATPTGPARAPGMLAAHYAPRARVVLAEAPEAAETVARWVEKGHRVAVLAEVLPEGLPQGAVPLPPVASARDYARVLYQRLRDVDAAGADVVVAVPPEPAGIGLAVRDRLLRASRAH</sequence>
<dbReference type="GO" id="GO:0006450">
    <property type="term" value="P:regulation of translational fidelity"/>
    <property type="evidence" value="ECO:0007669"/>
    <property type="project" value="TreeGrafter"/>
</dbReference>
<dbReference type="FunFam" id="3.90.870.10:FF:000009">
    <property type="entry name" value="Threonylcarbamoyl-AMP synthase, putative"/>
    <property type="match status" value="1"/>
</dbReference>
<keyword evidence="17" id="KW-1185">Reference proteome</keyword>
<keyword evidence="6 13" id="KW-0808">Transferase</keyword>
<keyword evidence="7 13" id="KW-0819">tRNA processing</keyword>
<evidence type="ECO:0000256" key="1">
    <source>
        <dbReference type="ARBA" id="ARBA00004496"/>
    </source>
</evidence>
<feature type="binding site" evidence="14">
    <location>
        <position position="199"/>
    </location>
    <ligand>
        <name>ATP</name>
        <dbReference type="ChEBI" id="CHEBI:30616"/>
    </ligand>
</feature>
<dbReference type="PIRSF" id="PIRSF004930">
    <property type="entry name" value="Tln_factor_SUA5"/>
    <property type="match status" value="1"/>
</dbReference>
<dbReference type="InterPro" id="IPR017945">
    <property type="entry name" value="DHBP_synth_RibB-like_a/b_dom"/>
</dbReference>
<keyword evidence="10 13" id="KW-0067">ATP-binding</keyword>
<proteinExistence type="inferred from homology"/>
<dbReference type="Gene3D" id="3.40.50.11030">
    <property type="entry name" value="Threonylcarbamoyl-AMP synthase, C-terminal domain"/>
    <property type="match status" value="1"/>
</dbReference>
<evidence type="ECO:0000256" key="9">
    <source>
        <dbReference type="ARBA" id="ARBA00022741"/>
    </source>
</evidence>
<dbReference type="InterPro" id="IPR010923">
    <property type="entry name" value="T(6)A37_SUA5"/>
</dbReference>
<dbReference type="STRING" id="665004.AC529_08995"/>
<dbReference type="InterPro" id="IPR006070">
    <property type="entry name" value="Sua5-like_dom"/>
</dbReference>
<feature type="binding site" evidence="14">
    <location>
        <position position="62"/>
    </location>
    <ligand>
        <name>ATP</name>
        <dbReference type="ChEBI" id="CHEBI:30616"/>
    </ligand>
</feature>
<feature type="binding site" evidence="14">
    <location>
        <position position="145"/>
    </location>
    <ligand>
        <name>L-threonine</name>
        <dbReference type="ChEBI" id="CHEBI:57926"/>
    </ligand>
</feature>
<dbReference type="GO" id="GO:0005524">
    <property type="term" value="F:ATP binding"/>
    <property type="evidence" value="ECO:0007669"/>
    <property type="project" value="UniProtKB-UniRule"/>
</dbReference>
<evidence type="ECO:0000256" key="11">
    <source>
        <dbReference type="ARBA" id="ARBA00029774"/>
    </source>
</evidence>
<evidence type="ECO:0000256" key="5">
    <source>
        <dbReference type="ARBA" id="ARBA00022490"/>
    </source>
</evidence>
<dbReference type="NCBIfam" id="TIGR00057">
    <property type="entry name" value="L-threonylcarbamoyladenylate synthase"/>
    <property type="match status" value="1"/>
</dbReference>
<dbReference type="Gene3D" id="3.90.870.10">
    <property type="entry name" value="DHBP synthase"/>
    <property type="match status" value="1"/>
</dbReference>
<evidence type="ECO:0000313" key="17">
    <source>
        <dbReference type="Proteomes" id="UP000074382"/>
    </source>
</evidence>
<dbReference type="RefSeq" id="WP_068754793.1">
    <property type="nucleotide sequence ID" value="NZ_KQ950181.1"/>
</dbReference>
<evidence type="ECO:0000256" key="14">
    <source>
        <dbReference type="PIRSR" id="PIRSR004930-1"/>
    </source>
</evidence>
<evidence type="ECO:0000313" key="16">
    <source>
        <dbReference type="EMBL" id="KUP97028.1"/>
    </source>
</evidence>
<feature type="binding site" evidence="14">
    <location>
        <position position="147"/>
    </location>
    <ligand>
        <name>ATP</name>
        <dbReference type="ChEBI" id="CHEBI:30616"/>
    </ligand>
</feature>
<gene>
    <name evidence="16" type="ORF">AC529_08995</name>
</gene>
<comment type="subcellular location">
    <subcellularLocation>
        <location evidence="1 13">Cytoplasm</location>
    </subcellularLocation>
</comment>
<dbReference type="EC" id="2.7.7.87" evidence="3 13"/>
<comment type="catalytic activity">
    <reaction evidence="12 13">
        <text>L-threonine + hydrogencarbonate + ATP = L-threonylcarbamoyladenylate + diphosphate + H2O</text>
        <dbReference type="Rhea" id="RHEA:36407"/>
        <dbReference type="ChEBI" id="CHEBI:15377"/>
        <dbReference type="ChEBI" id="CHEBI:17544"/>
        <dbReference type="ChEBI" id="CHEBI:30616"/>
        <dbReference type="ChEBI" id="CHEBI:33019"/>
        <dbReference type="ChEBI" id="CHEBI:57926"/>
        <dbReference type="ChEBI" id="CHEBI:73682"/>
        <dbReference type="EC" id="2.7.7.87"/>
    </reaction>
</comment>
<feature type="domain" description="YrdC-like" evidence="15">
    <location>
        <begin position="17"/>
        <end position="203"/>
    </location>
</feature>
<keyword evidence="9 13" id="KW-0547">Nucleotide-binding</keyword>
<dbReference type="PANTHER" id="PTHR17490">
    <property type="entry name" value="SUA5"/>
    <property type="match status" value="1"/>
</dbReference>
<dbReference type="GO" id="GO:0005737">
    <property type="term" value="C:cytoplasm"/>
    <property type="evidence" value="ECO:0007669"/>
    <property type="project" value="UniProtKB-SubCell"/>
</dbReference>
<evidence type="ECO:0000256" key="4">
    <source>
        <dbReference type="ARBA" id="ARBA00015492"/>
    </source>
</evidence>
<evidence type="ECO:0000256" key="13">
    <source>
        <dbReference type="PIRNR" id="PIRNR004930"/>
    </source>
</evidence>
<accession>A0A147KIB4</accession>